<dbReference type="SUPFAM" id="SSF81338">
    <property type="entry name" value="Aquaporin-like"/>
    <property type="match status" value="1"/>
</dbReference>
<evidence type="ECO:0000256" key="3">
    <source>
        <dbReference type="ARBA" id="ARBA00022692"/>
    </source>
</evidence>
<organism evidence="7">
    <name type="scientific">marine sediment metagenome</name>
    <dbReference type="NCBI Taxonomy" id="412755"/>
    <lineage>
        <taxon>unclassified sequences</taxon>
        <taxon>metagenomes</taxon>
        <taxon>ecological metagenomes</taxon>
    </lineage>
</organism>
<name>A0A0F9G7U5_9ZZZZ</name>
<dbReference type="GO" id="GO:0015267">
    <property type="term" value="F:channel activity"/>
    <property type="evidence" value="ECO:0007669"/>
    <property type="project" value="InterPro"/>
</dbReference>
<protein>
    <recommendedName>
        <fullName evidence="8">Major intrinsic protein</fullName>
    </recommendedName>
</protein>
<feature type="transmembrane region" description="Helical" evidence="6">
    <location>
        <begin position="40"/>
        <end position="59"/>
    </location>
</feature>
<keyword evidence="3 6" id="KW-0812">Transmembrane</keyword>
<proteinExistence type="inferred from homology"/>
<dbReference type="Pfam" id="PF00230">
    <property type="entry name" value="MIP"/>
    <property type="match status" value="1"/>
</dbReference>
<feature type="transmembrane region" description="Helical" evidence="6">
    <location>
        <begin position="12"/>
        <end position="33"/>
    </location>
</feature>
<gene>
    <name evidence="7" type="ORF">LCGC14_1861590</name>
</gene>
<dbReference type="InterPro" id="IPR000425">
    <property type="entry name" value="MIP"/>
</dbReference>
<comment type="caution">
    <text evidence="7">The sequence shown here is derived from an EMBL/GenBank/DDBJ whole genome shotgun (WGS) entry which is preliminary data.</text>
</comment>
<dbReference type="InterPro" id="IPR034294">
    <property type="entry name" value="Aquaporin_transptr"/>
</dbReference>
<dbReference type="PANTHER" id="PTHR19139">
    <property type="entry name" value="AQUAPORIN TRANSPORTER"/>
    <property type="match status" value="1"/>
</dbReference>
<evidence type="ECO:0008006" key="8">
    <source>
        <dbReference type="Google" id="ProtNLM"/>
    </source>
</evidence>
<keyword evidence="4 6" id="KW-1133">Transmembrane helix</keyword>
<comment type="similarity">
    <text evidence="2">Belongs to the MIP/aquaporin (TC 1.A.8) family.</text>
</comment>
<comment type="subcellular location">
    <subcellularLocation>
        <location evidence="1">Membrane</location>
        <topology evidence="1">Multi-pass membrane protein</topology>
    </subcellularLocation>
</comment>
<dbReference type="PRINTS" id="PR00783">
    <property type="entry name" value="MINTRINSICP"/>
</dbReference>
<evidence type="ECO:0000256" key="4">
    <source>
        <dbReference type="ARBA" id="ARBA00022989"/>
    </source>
</evidence>
<evidence type="ECO:0000256" key="6">
    <source>
        <dbReference type="SAM" id="Phobius"/>
    </source>
</evidence>
<evidence type="ECO:0000256" key="1">
    <source>
        <dbReference type="ARBA" id="ARBA00004141"/>
    </source>
</evidence>
<dbReference type="PANTHER" id="PTHR19139:SF199">
    <property type="entry name" value="MIP17260P"/>
    <property type="match status" value="1"/>
</dbReference>
<keyword evidence="5 6" id="KW-0472">Membrane</keyword>
<reference evidence="7" key="1">
    <citation type="journal article" date="2015" name="Nature">
        <title>Complex archaea that bridge the gap between prokaryotes and eukaryotes.</title>
        <authorList>
            <person name="Spang A."/>
            <person name="Saw J.H."/>
            <person name="Jorgensen S.L."/>
            <person name="Zaremba-Niedzwiedzka K."/>
            <person name="Martijn J."/>
            <person name="Lind A.E."/>
            <person name="van Eijk R."/>
            <person name="Schleper C."/>
            <person name="Guy L."/>
            <person name="Ettema T.J."/>
        </authorList>
    </citation>
    <scope>NUCLEOTIDE SEQUENCE</scope>
</reference>
<dbReference type="Gene3D" id="1.20.1080.10">
    <property type="entry name" value="Glycerol uptake facilitator protein"/>
    <property type="match status" value="1"/>
</dbReference>
<feature type="transmembrane region" description="Helical" evidence="6">
    <location>
        <begin position="89"/>
        <end position="109"/>
    </location>
</feature>
<dbReference type="AlphaFoldDB" id="A0A0F9G7U5"/>
<accession>A0A0F9G7U5</accession>
<evidence type="ECO:0000313" key="7">
    <source>
        <dbReference type="EMBL" id="KKL94743.1"/>
    </source>
</evidence>
<dbReference type="InterPro" id="IPR023271">
    <property type="entry name" value="Aquaporin-like"/>
</dbReference>
<dbReference type="GO" id="GO:0005886">
    <property type="term" value="C:plasma membrane"/>
    <property type="evidence" value="ECO:0007669"/>
    <property type="project" value="TreeGrafter"/>
</dbReference>
<sequence>MVNPRAWLAEGIATYALVFFGPLSVILAAAAFGDGLSIEGILMISFSHGAAIGLMVYAFGHISGAHINPAVTIPMIITKKISVADGAGYIASQLIGGIIAGLIMNYVYVKKAETEA</sequence>
<dbReference type="EMBL" id="LAZR01018848">
    <property type="protein sequence ID" value="KKL94743.1"/>
    <property type="molecule type" value="Genomic_DNA"/>
</dbReference>
<evidence type="ECO:0000256" key="5">
    <source>
        <dbReference type="ARBA" id="ARBA00023136"/>
    </source>
</evidence>
<evidence type="ECO:0000256" key="2">
    <source>
        <dbReference type="ARBA" id="ARBA00006175"/>
    </source>
</evidence>